<dbReference type="NCBIfam" id="TIGR04265">
    <property type="entry name" value="bac_cardiolipin"/>
    <property type="match status" value="1"/>
</dbReference>
<dbReference type="HOGENOM" id="CLU_038053_1_2_9"/>
<evidence type="ECO:0000256" key="7">
    <source>
        <dbReference type="ARBA" id="ARBA00022989"/>
    </source>
</evidence>
<dbReference type="Proteomes" id="UP000003340">
    <property type="component" value="Unassembled WGS sequence"/>
</dbReference>
<proteinExistence type="predicted"/>
<dbReference type="PROSITE" id="PS50035">
    <property type="entry name" value="PLD"/>
    <property type="match status" value="2"/>
</dbReference>
<dbReference type="Gene3D" id="3.30.870.10">
    <property type="entry name" value="Endonuclease Chain A"/>
    <property type="match status" value="2"/>
</dbReference>
<evidence type="ECO:0000256" key="3">
    <source>
        <dbReference type="ARBA" id="ARBA00022516"/>
    </source>
</evidence>
<dbReference type="InterPro" id="IPR001736">
    <property type="entry name" value="PLipase_D/transphosphatidylase"/>
</dbReference>
<keyword evidence="8" id="KW-0443">Lipid metabolism</keyword>
<dbReference type="InterPro" id="IPR025202">
    <property type="entry name" value="PLD-like_dom"/>
</dbReference>
<keyword evidence="7 13" id="KW-1133">Transmembrane helix</keyword>
<dbReference type="GO" id="GO:0016787">
    <property type="term" value="F:hydrolase activity"/>
    <property type="evidence" value="ECO:0007669"/>
    <property type="project" value="UniProtKB-KW"/>
</dbReference>
<dbReference type="PANTHER" id="PTHR21248:SF22">
    <property type="entry name" value="PHOSPHOLIPASE D"/>
    <property type="match status" value="1"/>
</dbReference>
<keyword evidence="6" id="KW-0677">Repeat</keyword>
<dbReference type="InterPro" id="IPR022924">
    <property type="entry name" value="Cardiolipin_synthase"/>
</dbReference>
<evidence type="ECO:0000256" key="8">
    <source>
        <dbReference type="ARBA" id="ARBA00023098"/>
    </source>
</evidence>
<organism evidence="15 16">
    <name type="scientific">[Clostridium] methylpentosum DSM 5476</name>
    <dbReference type="NCBI Taxonomy" id="537013"/>
    <lineage>
        <taxon>Bacteria</taxon>
        <taxon>Bacillati</taxon>
        <taxon>Bacillota</taxon>
        <taxon>Clostridia</taxon>
        <taxon>Eubacteriales</taxon>
        <taxon>Oscillospiraceae</taxon>
        <taxon>Oscillospiraceae incertae sedis</taxon>
    </lineage>
</organism>
<comment type="caution">
    <text evidence="15">The sequence shown here is derived from an EMBL/GenBank/DDBJ whole genome shotgun (WGS) entry which is preliminary data.</text>
</comment>
<dbReference type="AlphaFoldDB" id="C0EEM7"/>
<evidence type="ECO:0000256" key="13">
    <source>
        <dbReference type="SAM" id="Phobius"/>
    </source>
</evidence>
<dbReference type="GO" id="GO:0008808">
    <property type="term" value="F:cardiolipin synthase activity"/>
    <property type="evidence" value="ECO:0007669"/>
    <property type="project" value="UniProtKB-UniRule"/>
</dbReference>
<keyword evidence="15" id="KW-0378">Hydrolase</keyword>
<comment type="subcellular location">
    <subcellularLocation>
        <location evidence="1">Cell membrane</location>
        <topology evidence="1">Multi-pass membrane protein</topology>
    </subcellularLocation>
</comment>
<evidence type="ECO:0000256" key="10">
    <source>
        <dbReference type="ARBA" id="ARBA00023209"/>
    </source>
</evidence>
<evidence type="ECO:0000256" key="2">
    <source>
        <dbReference type="ARBA" id="ARBA00022475"/>
    </source>
</evidence>
<dbReference type="Pfam" id="PF13091">
    <property type="entry name" value="PLDc_2"/>
    <property type="match status" value="2"/>
</dbReference>
<protein>
    <recommendedName>
        <fullName evidence="12">Cardiolipin synthase</fullName>
        <ecNumber evidence="12">2.7.8.-</ecNumber>
    </recommendedName>
</protein>
<evidence type="ECO:0000256" key="1">
    <source>
        <dbReference type="ARBA" id="ARBA00004651"/>
    </source>
</evidence>
<keyword evidence="16" id="KW-1185">Reference proteome</keyword>
<evidence type="ECO:0000256" key="5">
    <source>
        <dbReference type="ARBA" id="ARBA00022692"/>
    </source>
</evidence>
<dbReference type="GO" id="GO:0032049">
    <property type="term" value="P:cardiolipin biosynthetic process"/>
    <property type="evidence" value="ECO:0007669"/>
    <property type="project" value="UniProtKB-UniRule"/>
</dbReference>
<keyword evidence="2" id="KW-1003">Cell membrane</keyword>
<feature type="domain" description="PLD phosphodiesterase" evidence="14">
    <location>
        <begin position="424"/>
        <end position="451"/>
    </location>
</feature>
<dbReference type="STRING" id="537013.CLOSTMETH_02316"/>
<keyword evidence="10" id="KW-0594">Phospholipid biosynthesis</keyword>
<evidence type="ECO:0000256" key="4">
    <source>
        <dbReference type="ARBA" id="ARBA00022679"/>
    </source>
</evidence>
<dbReference type="GO" id="GO:0005886">
    <property type="term" value="C:plasma membrane"/>
    <property type="evidence" value="ECO:0007669"/>
    <property type="project" value="UniProtKB-SubCell"/>
</dbReference>
<dbReference type="CDD" id="cd09154">
    <property type="entry name" value="PLDc_SMU_988_like_1"/>
    <property type="match status" value="1"/>
</dbReference>
<feature type="transmembrane region" description="Helical" evidence="13">
    <location>
        <begin position="41"/>
        <end position="60"/>
    </location>
</feature>
<dbReference type="CDD" id="cd09160">
    <property type="entry name" value="PLDc_SMU_988_like_2"/>
    <property type="match status" value="1"/>
</dbReference>
<dbReference type="SMART" id="SM00155">
    <property type="entry name" value="PLDc"/>
    <property type="match status" value="2"/>
</dbReference>
<dbReference type="SUPFAM" id="SSF56024">
    <property type="entry name" value="Phospholipase D/nuclease"/>
    <property type="match status" value="2"/>
</dbReference>
<keyword evidence="4" id="KW-0808">Transferase</keyword>
<feature type="domain" description="PLD phosphodiesterase" evidence="14">
    <location>
        <begin position="248"/>
        <end position="275"/>
    </location>
</feature>
<evidence type="ECO:0000256" key="11">
    <source>
        <dbReference type="ARBA" id="ARBA00023264"/>
    </source>
</evidence>
<gene>
    <name evidence="15" type="ORF">CLOSTMETH_02316</name>
</gene>
<keyword evidence="9 13" id="KW-0472">Membrane</keyword>
<sequence>MEVHMKKIWQILTKRVTVIALLLAAQFTLLILSLYFISSHYYYYAFLLHAISIVIVLWLVNRKDNPQYKISWILVIFTIPLAGGILYLMFGKSRTSKKMGKKINELLEENRIHLPDNQQYIDELSRANPYAAKQAIYMLGCTHQPVWKHTQTHYLTPGEAKFEALIRELKKAKRFILLEYFIIQEGVMWNTILDILRQKLKEGVEIKLIFDDLGTINTLPTGYDKIMRQLGIEAYVFNQFKPTLNAFMNNRDHRKIAVIDGNVGFTGGINLADEYINEYEKYGYWKDASIMIKGEAVWNLTVMFLEMWQYITGIHPHFEKYRGDQVFYSDGYVLPYDDNPIDDDLVGEMAYMNVINSANRYLYITTPYLILDHEMITALSLAAHNGVDVRIITPHVPDKFYVHAVTRSYYQELIQEGIRIYEFTPGFIHSKTIVTDDEQAIVGTTNFDFRSFYLHFECGIWMYRSRAVGQVRDDFISTLESCEEITLETCRQTKWYIRIFRAVLRLFAPLM</sequence>
<reference evidence="15 16" key="1">
    <citation type="submission" date="2009-01" db="EMBL/GenBank/DDBJ databases">
        <authorList>
            <person name="Fulton L."/>
            <person name="Clifton S."/>
            <person name="Fulton B."/>
            <person name="Xu J."/>
            <person name="Minx P."/>
            <person name="Pepin K.H."/>
            <person name="Johnson M."/>
            <person name="Bhonagiri V."/>
            <person name="Nash W.E."/>
            <person name="Mardis E.R."/>
            <person name="Wilson R.K."/>
        </authorList>
    </citation>
    <scope>NUCLEOTIDE SEQUENCE [LARGE SCALE GENOMIC DNA]</scope>
    <source>
        <strain evidence="15 16">DSM 5476</strain>
    </source>
</reference>
<dbReference type="InterPro" id="IPR027379">
    <property type="entry name" value="CLS_N"/>
</dbReference>
<dbReference type="eggNOG" id="COG1502">
    <property type="taxonomic scope" value="Bacteria"/>
</dbReference>
<evidence type="ECO:0000313" key="15">
    <source>
        <dbReference type="EMBL" id="EEG30075.1"/>
    </source>
</evidence>
<reference evidence="15 16" key="2">
    <citation type="submission" date="2009-02" db="EMBL/GenBank/DDBJ databases">
        <title>Draft genome sequence of Clostridium methylpentosum (DSM 5476).</title>
        <authorList>
            <person name="Sudarsanam P."/>
            <person name="Ley R."/>
            <person name="Guruge J."/>
            <person name="Turnbaugh P.J."/>
            <person name="Mahowald M."/>
            <person name="Liep D."/>
            <person name="Gordon J."/>
        </authorList>
    </citation>
    <scope>NUCLEOTIDE SEQUENCE [LARGE SCALE GENOMIC DNA]</scope>
    <source>
        <strain evidence="15 16">DSM 5476</strain>
    </source>
</reference>
<evidence type="ECO:0000313" key="16">
    <source>
        <dbReference type="Proteomes" id="UP000003340"/>
    </source>
</evidence>
<accession>C0EEM7</accession>
<evidence type="ECO:0000256" key="6">
    <source>
        <dbReference type="ARBA" id="ARBA00022737"/>
    </source>
</evidence>
<dbReference type="EMBL" id="ACEC01000076">
    <property type="protein sequence ID" value="EEG30075.1"/>
    <property type="molecule type" value="Genomic_DNA"/>
</dbReference>
<name>C0EEM7_9FIRM</name>
<evidence type="ECO:0000256" key="9">
    <source>
        <dbReference type="ARBA" id="ARBA00023136"/>
    </source>
</evidence>
<evidence type="ECO:0000259" key="14">
    <source>
        <dbReference type="PROSITE" id="PS50035"/>
    </source>
</evidence>
<dbReference type="Pfam" id="PF13396">
    <property type="entry name" value="PLDc_N"/>
    <property type="match status" value="1"/>
</dbReference>
<feature type="transmembrane region" description="Helical" evidence="13">
    <location>
        <begin position="12"/>
        <end position="35"/>
    </location>
</feature>
<dbReference type="EC" id="2.7.8.-" evidence="12"/>
<keyword evidence="3" id="KW-0444">Lipid biosynthesis</keyword>
<keyword evidence="11" id="KW-1208">Phospholipid metabolism</keyword>
<keyword evidence="5 13" id="KW-0812">Transmembrane</keyword>
<dbReference type="PANTHER" id="PTHR21248">
    <property type="entry name" value="CARDIOLIPIN SYNTHASE"/>
    <property type="match status" value="1"/>
</dbReference>
<evidence type="ECO:0000256" key="12">
    <source>
        <dbReference type="NCBIfam" id="TIGR04265"/>
    </source>
</evidence>
<feature type="transmembrane region" description="Helical" evidence="13">
    <location>
        <begin position="72"/>
        <end position="90"/>
    </location>
</feature>